<dbReference type="Proteomes" id="UP000349590">
    <property type="component" value="Unassembled WGS sequence"/>
</dbReference>
<dbReference type="Pfam" id="PF00929">
    <property type="entry name" value="RNase_T"/>
    <property type="match status" value="1"/>
</dbReference>
<dbReference type="PANTHER" id="PTHR30231">
    <property type="entry name" value="DNA POLYMERASE III SUBUNIT EPSILON"/>
    <property type="match status" value="1"/>
</dbReference>
<dbReference type="CDD" id="cd17748">
    <property type="entry name" value="BRCT_DNA_ligase_like"/>
    <property type="match status" value="1"/>
</dbReference>
<dbReference type="SUPFAM" id="SSF52113">
    <property type="entry name" value="BRCT domain"/>
    <property type="match status" value="1"/>
</dbReference>
<dbReference type="PANTHER" id="PTHR30231:SF4">
    <property type="entry name" value="PROTEIN NEN2"/>
    <property type="match status" value="1"/>
</dbReference>
<dbReference type="NCBIfam" id="TIGR00573">
    <property type="entry name" value="dnaq"/>
    <property type="match status" value="1"/>
</dbReference>
<evidence type="ECO:0000256" key="5">
    <source>
        <dbReference type="ARBA" id="ARBA00026073"/>
    </source>
</evidence>
<accession>A0A2R4D442</accession>
<evidence type="ECO:0000313" key="10">
    <source>
        <dbReference type="Proteomes" id="UP000410873"/>
    </source>
</evidence>
<dbReference type="GO" id="GO:0003677">
    <property type="term" value="F:DNA binding"/>
    <property type="evidence" value="ECO:0007669"/>
    <property type="project" value="InterPro"/>
</dbReference>
<proteinExistence type="predicted"/>
<dbReference type="RefSeq" id="WP_002788576.1">
    <property type="nucleotide sequence ID" value="NZ_AP028374.1"/>
</dbReference>
<evidence type="ECO:0000256" key="1">
    <source>
        <dbReference type="ARBA" id="ARBA00022722"/>
    </source>
</evidence>
<evidence type="ECO:0000313" key="8">
    <source>
        <dbReference type="EMBL" id="EAK3958299.1"/>
    </source>
</evidence>
<dbReference type="Proteomes" id="UP000410873">
    <property type="component" value="Unassembled WGS sequence"/>
</dbReference>
<dbReference type="FunFam" id="3.30.420.10:FF:000045">
    <property type="entry name" value="3'-5' exonuclease DinG"/>
    <property type="match status" value="1"/>
</dbReference>
<dbReference type="InterPro" id="IPR013520">
    <property type="entry name" value="Ribonucl_H"/>
</dbReference>
<dbReference type="CDD" id="cd06127">
    <property type="entry name" value="DEDDh"/>
    <property type="match status" value="1"/>
</dbReference>
<dbReference type="PROSITE" id="PS50172">
    <property type="entry name" value="BRCT"/>
    <property type="match status" value="1"/>
</dbReference>
<dbReference type="EMBL" id="AACCII010000007">
    <property type="protein sequence ID" value="EAJ9719061.1"/>
    <property type="molecule type" value="Genomic_DNA"/>
</dbReference>
<dbReference type="Gene3D" id="3.30.420.10">
    <property type="entry name" value="Ribonuclease H-like superfamily/Ribonuclease H"/>
    <property type="match status" value="1"/>
</dbReference>
<keyword evidence="3" id="KW-0269">Exonuclease</keyword>
<dbReference type="GO" id="GO:0003887">
    <property type="term" value="F:DNA-directed DNA polymerase activity"/>
    <property type="evidence" value="ECO:0007669"/>
    <property type="project" value="InterPro"/>
</dbReference>
<reference evidence="8 10" key="1">
    <citation type="submission" date="2018-05" db="EMBL/GenBank/DDBJ databases">
        <authorList>
            <consortium name="PulseNet: The National Subtyping Network for Foodborne Disease Surveillance"/>
            <person name="Tarr C.L."/>
            <person name="Trees E."/>
            <person name="Katz L.S."/>
            <person name="Carleton-Romer H.A."/>
            <person name="Stroika S."/>
            <person name="Kucerova Z."/>
            <person name="Roache K.F."/>
            <person name="Sabol A.L."/>
            <person name="Besser J."/>
            <person name="Gerner-Smidt P."/>
        </authorList>
    </citation>
    <scope>NUCLEOTIDE SEQUENCE [LARGE SCALE GENOMIC DNA]</scope>
    <source>
        <strain evidence="8 10">PNUSAC003589</strain>
        <strain evidence="7 9">PNUSAC009041</strain>
    </source>
</reference>
<organism evidence="8 10">
    <name type="scientific">Campylobacter jejuni</name>
    <dbReference type="NCBI Taxonomy" id="197"/>
    <lineage>
        <taxon>Bacteria</taxon>
        <taxon>Pseudomonadati</taxon>
        <taxon>Campylobacterota</taxon>
        <taxon>Epsilonproteobacteria</taxon>
        <taxon>Campylobacterales</taxon>
        <taxon>Campylobacteraceae</taxon>
        <taxon>Campylobacter</taxon>
    </lineage>
</organism>
<dbReference type="SUPFAM" id="SSF53098">
    <property type="entry name" value="Ribonuclease H-like"/>
    <property type="match status" value="1"/>
</dbReference>
<dbReference type="Pfam" id="PF00533">
    <property type="entry name" value="BRCT"/>
    <property type="match status" value="1"/>
</dbReference>
<dbReference type="Gene3D" id="3.40.50.10190">
    <property type="entry name" value="BRCT domain"/>
    <property type="match status" value="1"/>
</dbReference>
<gene>
    <name evidence="8" type="ORF">C1418_00345</name>
    <name evidence="7" type="ORF">E8P16_06340</name>
</gene>
<comment type="caution">
    <text evidence="8">The sequence shown here is derived from an EMBL/GenBank/DDBJ whole genome shotgun (WGS) entry which is preliminary data.</text>
</comment>
<evidence type="ECO:0000313" key="7">
    <source>
        <dbReference type="EMBL" id="EAJ9719061.1"/>
    </source>
</evidence>
<dbReference type="GO" id="GO:0008408">
    <property type="term" value="F:3'-5' exonuclease activity"/>
    <property type="evidence" value="ECO:0007669"/>
    <property type="project" value="TreeGrafter"/>
</dbReference>
<sequence length="326" mass="37664">MENYDIDIYGNPIKVKKPSREFKGQSLIYFPKSYVVIDLETTGFDPKCNEILEIVALRYENNEKIAEFSKLIKVSFLPSFITEFTGINEDMIKNCNDISQTLKEFDDFLKSGDILVAHNAHFDINFLYDNFMCYLNKPFSFDFVDTMRLSKLINQELAHHRLKDLCNQYNICYENAHRGEKDCELTHLCLMELKKTAFDNSLIENDVLVNNGLKTQIRQTQTKAKDIQAKIQEFDISHPLYNQNCVITGILGRFTRSQAMQIIADLGGINQDSVTKKTNILILGDNDYRAMIKGGISNKLKRARELILKGQDLKIISENVFYDMIF</sequence>
<dbReference type="InterPro" id="IPR001357">
    <property type="entry name" value="BRCT_dom"/>
</dbReference>
<dbReference type="InterPro" id="IPR036397">
    <property type="entry name" value="RNaseH_sf"/>
</dbReference>
<dbReference type="SMART" id="SM00479">
    <property type="entry name" value="EXOIII"/>
    <property type="match status" value="1"/>
</dbReference>
<evidence type="ECO:0000256" key="3">
    <source>
        <dbReference type="ARBA" id="ARBA00022839"/>
    </source>
</evidence>
<dbReference type="AlphaFoldDB" id="A0A2R4D442"/>
<evidence type="ECO:0000256" key="2">
    <source>
        <dbReference type="ARBA" id="ARBA00022801"/>
    </source>
</evidence>
<dbReference type="InterPro" id="IPR012337">
    <property type="entry name" value="RNaseH-like_sf"/>
</dbReference>
<dbReference type="InterPro" id="IPR036420">
    <property type="entry name" value="BRCT_dom_sf"/>
</dbReference>
<dbReference type="EMBL" id="AACFWJ010000001">
    <property type="protein sequence ID" value="EAK3958299.1"/>
    <property type="molecule type" value="Genomic_DNA"/>
</dbReference>
<evidence type="ECO:0000313" key="9">
    <source>
        <dbReference type="Proteomes" id="UP000349590"/>
    </source>
</evidence>
<dbReference type="GO" id="GO:0006260">
    <property type="term" value="P:DNA replication"/>
    <property type="evidence" value="ECO:0007669"/>
    <property type="project" value="InterPro"/>
</dbReference>
<comment type="subunit">
    <text evidence="5">DNA polymerase III contains a core (composed of alpha, epsilon and theta chains) that associates with a tau subunit. This core dimerizes to form the POLIII' complex. PolIII' associates with the gamma complex (composed of gamma, delta, delta', psi and chi chains) and with the beta chain to form the complete DNA polymerase III complex.</text>
</comment>
<keyword evidence="1" id="KW-0540">Nuclease</keyword>
<feature type="domain" description="BRCT" evidence="6">
    <location>
        <begin position="235"/>
        <end position="326"/>
    </location>
</feature>
<dbReference type="InterPro" id="IPR006054">
    <property type="entry name" value="DnaQ"/>
</dbReference>
<comment type="function">
    <text evidence="4">DNA polymerase III is a complex, multichain enzyme responsible for most of the replicative synthesis in bacteria. The epsilon subunit contain the editing function and is a proofreading 3'-5' exonuclease.</text>
</comment>
<name>A0A2R4D442_CAMJU</name>
<evidence type="ECO:0000256" key="4">
    <source>
        <dbReference type="ARBA" id="ARBA00025483"/>
    </source>
</evidence>
<protein>
    <submittedName>
        <fullName evidence="8">DNA polymerase III subunit epsilon</fullName>
    </submittedName>
</protein>
<keyword evidence="2" id="KW-0378">Hydrolase</keyword>
<evidence type="ECO:0000259" key="6">
    <source>
        <dbReference type="PROSITE" id="PS50172"/>
    </source>
</evidence>